<sequence length="352" mass="39591">MAGSSTSKKQNASVEDDRSSSMGATCLDCPRYLKSLSRSDKIILTESSAQKLSELMSKDLNAGEIICRKCCYSFFKNMNKRPKLDVPVSKQEDQNQGSSQQSLSSNSSELVQVSSQQSSGELYEVPEKPEIGYVKVPFSRTIISCGYCFICNAKTDLVVVPEEARLQTFSVKQIYIQKKNRCCAQHMIHECLLYKDELDKVTAYANESSIPSSEFTTFMSRLSSKVSDGLFEHIGEWTISDARLKVFTGHTSQELKDLVSTMKSLRESENRNAVQAVVTCLFKLRTGSSDELIASILDLRRPRLVSQFCASVLKSFEVDILPRRFGPSACTRDYLIKKSHFPCCRQAIQYRK</sequence>
<proteinExistence type="predicted"/>
<protein>
    <submittedName>
        <fullName evidence="1">Uncharacterized protein</fullName>
    </submittedName>
</protein>
<dbReference type="EMBL" id="CM056741">
    <property type="protein sequence ID" value="KAJ8685644.1"/>
    <property type="molecule type" value="Genomic_DNA"/>
</dbReference>
<reference evidence="1" key="1">
    <citation type="submission" date="2023-04" db="EMBL/GenBank/DDBJ databases">
        <title>A chromosome-level genome assembly of the parasitoid wasp Eretmocerus hayati.</title>
        <authorList>
            <person name="Zhong Y."/>
            <person name="Liu S."/>
            <person name="Liu Y."/>
        </authorList>
    </citation>
    <scope>NUCLEOTIDE SEQUENCE</scope>
    <source>
        <strain evidence="1">ZJU_SS_LIU_2023</strain>
    </source>
</reference>
<name>A0ACC2PPX1_9HYME</name>
<dbReference type="Proteomes" id="UP001239111">
    <property type="component" value="Chromosome 1"/>
</dbReference>
<gene>
    <name evidence="1" type="ORF">QAD02_021437</name>
</gene>
<organism evidence="1 2">
    <name type="scientific">Eretmocerus hayati</name>
    <dbReference type="NCBI Taxonomy" id="131215"/>
    <lineage>
        <taxon>Eukaryota</taxon>
        <taxon>Metazoa</taxon>
        <taxon>Ecdysozoa</taxon>
        <taxon>Arthropoda</taxon>
        <taxon>Hexapoda</taxon>
        <taxon>Insecta</taxon>
        <taxon>Pterygota</taxon>
        <taxon>Neoptera</taxon>
        <taxon>Endopterygota</taxon>
        <taxon>Hymenoptera</taxon>
        <taxon>Apocrita</taxon>
        <taxon>Proctotrupomorpha</taxon>
        <taxon>Chalcidoidea</taxon>
        <taxon>Aphelinidae</taxon>
        <taxon>Aphelininae</taxon>
        <taxon>Eretmocerus</taxon>
    </lineage>
</organism>
<evidence type="ECO:0000313" key="1">
    <source>
        <dbReference type="EMBL" id="KAJ8685644.1"/>
    </source>
</evidence>
<accession>A0ACC2PPX1</accession>
<evidence type="ECO:0000313" key="2">
    <source>
        <dbReference type="Proteomes" id="UP001239111"/>
    </source>
</evidence>
<keyword evidence="2" id="KW-1185">Reference proteome</keyword>
<comment type="caution">
    <text evidence="1">The sequence shown here is derived from an EMBL/GenBank/DDBJ whole genome shotgun (WGS) entry which is preliminary data.</text>
</comment>